<feature type="transmembrane region" description="Helical" evidence="1">
    <location>
        <begin position="38"/>
        <end position="55"/>
    </location>
</feature>
<comment type="caution">
    <text evidence="2">The sequence shown here is derived from an EMBL/GenBank/DDBJ whole genome shotgun (WGS) entry which is preliminary data.</text>
</comment>
<keyword evidence="3" id="KW-1185">Reference proteome</keyword>
<reference evidence="2" key="2">
    <citation type="journal article" date="2016" name="Fungal Biol.">
        <title>Ochratoxin A production by Penicillium thymicola.</title>
        <authorList>
            <person name="Nguyen H.D.T."/>
            <person name="McMullin D.R."/>
            <person name="Ponomareva E."/>
            <person name="Riley R."/>
            <person name="Pomraning K.R."/>
            <person name="Baker S.E."/>
            <person name="Seifert K.A."/>
        </authorList>
    </citation>
    <scope>NUCLEOTIDE SEQUENCE</scope>
    <source>
        <strain evidence="2">DAOM 180753</strain>
    </source>
</reference>
<protein>
    <submittedName>
        <fullName evidence="2">Uncharacterized protein</fullName>
    </submittedName>
</protein>
<name>A0AAI9TA40_PENTH</name>
<dbReference type="EMBL" id="LACB01000464">
    <property type="protein sequence ID" value="KAJ9483144.1"/>
    <property type="molecule type" value="Genomic_DNA"/>
</dbReference>
<evidence type="ECO:0000313" key="3">
    <source>
        <dbReference type="Proteomes" id="UP001227192"/>
    </source>
</evidence>
<reference evidence="2" key="1">
    <citation type="submission" date="2015-06" db="EMBL/GenBank/DDBJ databases">
        <authorList>
            <person name="Nguyen H."/>
        </authorList>
    </citation>
    <scope>NUCLEOTIDE SEQUENCE</scope>
    <source>
        <strain evidence="2">DAOM 180753</strain>
    </source>
</reference>
<keyword evidence="1" id="KW-0812">Transmembrane</keyword>
<dbReference type="AlphaFoldDB" id="A0AAI9TA40"/>
<accession>A0AAI9TA40</accession>
<evidence type="ECO:0000256" key="1">
    <source>
        <dbReference type="SAM" id="Phobius"/>
    </source>
</evidence>
<gene>
    <name evidence="2" type="ORF">VN97_g10275</name>
</gene>
<sequence>MLQTLRFFYRYIIRIGHLSIYHRNYYIRYQPLRPFNSTYPLFLFLLLFSLNGFVSEYRSNHGLQRPNPHDCRVERGYVLSPVRAVLLVGFCDIC</sequence>
<dbReference type="Proteomes" id="UP001227192">
    <property type="component" value="Unassembled WGS sequence"/>
</dbReference>
<evidence type="ECO:0000313" key="2">
    <source>
        <dbReference type="EMBL" id="KAJ9483144.1"/>
    </source>
</evidence>
<keyword evidence="1" id="KW-1133">Transmembrane helix</keyword>
<keyword evidence="1" id="KW-0472">Membrane</keyword>
<organism evidence="2 3">
    <name type="scientific">Penicillium thymicola</name>
    <dbReference type="NCBI Taxonomy" id="293382"/>
    <lineage>
        <taxon>Eukaryota</taxon>
        <taxon>Fungi</taxon>
        <taxon>Dikarya</taxon>
        <taxon>Ascomycota</taxon>
        <taxon>Pezizomycotina</taxon>
        <taxon>Eurotiomycetes</taxon>
        <taxon>Eurotiomycetidae</taxon>
        <taxon>Eurotiales</taxon>
        <taxon>Aspergillaceae</taxon>
        <taxon>Penicillium</taxon>
    </lineage>
</organism>
<proteinExistence type="predicted"/>